<name>A0A9D1RDC8_9FIRM</name>
<dbReference type="Proteomes" id="UP000824205">
    <property type="component" value="Unassembled WGS sequence"/>
</dbReference>
<dbReference type="InterPro" id="IPR005562">
    <property type="entry name" value="SpoVA"/>
</dbReference>
<gene>
    <name evidence="3" type="primary">spoVAC</name>
    <name evidence="3" type="ORF">IAA48_03725</name>
</gene>
<dbReference type="PANTHER" id="PTHR38450">
    <property type="entry name" value="STAGE V SPORULATION PROTEIN AC-RELATED"/>
    <property type="match status" value="1"/>
</dbReference>
<evidence type="ECO:0000313" key="4">
    <source>
        <dbReference type="Proteomes" id="UP000824205"/>
    </source>
</evidence>
<dbReference type="Pfam" id="PF03862">
    <property type="entry name" value="SpoVAC_SpoVAEB"/>
    <property type="match status" value="1"/>
</dbReference>
<feature type="compositionally biased region" description="Basic and acidic residues" evidence="1">
    <location>
        <begin position="1"/>
        <end position="13"/>
    </location>
</feature>
<comment type="caution">
    <text evidence="3">The sequence shown here is derived from an EMBL/GenBank/DDBJ whole genome shotgun (WGS) entry which is preliminary data.</text>
</comment>
<keyword evidence="2" id="KW-0472">Membrane</keyword>
<feature type="region of interest" description="Disordered" evidence="1">
    <location>
        <begin position="1"/>
        <end position="20"/>
    </location>
</feature>
<dbReference type="EMBL" id="DXGE01000015">
    <property type="protein sequence ID" value="HIW85584.1"/>
    <property type="molecule type" value="Genomic_DNA"/>
</dbReference>
<dbReference type="InterPro" id="IPR014203">
    <property type="entry name" value="Spore_V_AC"/>
</dbReference>
<dbReference type="AlphaFoldDB" id="A0A9D1RDC8"/>
<feature type="transmembrane region" description="Helical" evidence="2">
    <location>
        <begin position="28"/>
        <end position="46"/>
    </location>
</feature>
<organism evidence="3 4">
    <name type="scientific">Candidatus Eubacterium faecipullorum</name>
    <dbReference type="NCBI Taxonomy" id="2838571"/>
    <lineage>
        <taxon>Bacteria</taxon>
        <taxon>Bacillati</taxon>
        <taxon>Bacillota</taxon>
        <taxon>Clostridia</taxon>
        <taxon>Eubacteriales</taxon>
        <taxon>Eubacteriaceae</taxon>
        <taxon>Eubacterium</taxon>
    </lineage>
</organism>
<accession>A0A9D1RDC8</accession>
<keyword evidence="2" id="KW-0812">Transmembrane</keyword>
<sequence length="147" mass="15209">MGISKDEYGKMTDKASGSSPKLKNGIKAFLFGGAICCFGQAINELLQSAGLSGDEVKIATPCIIIIITAVLTGIGVFDKIARHAGAGTIVPITGFANSVVSPALEFKQEGLVLGTAAQMFTIAGPVIVYGTASSAIYGLIIYIFKLY</sequence>
<evidence type="ECO:0000313" key="3">
    <source>
        <dbReference type="EMBL" id="HIW85584.1"/>
    </source>
</evidence>
<evidence type="ECO:0000256" key="1">
    <source>
        <dbReference type="SAM" id="MobiDB-lite"/>
    </source>
</evidence>
<reference evidence="3" key="1">
    <citation type="journal article" date="2021" name="PeerJ">
        <title>Extensive microbial diversity within the chicken gut microbiome revealed by metagenomics and culture.</title>
        <authorList>
            <person name="Gilroy R."/>
            <person name="Ravi A."/>
            <person name="Getino M."/>
            <person name="Pursley I."/>
            <person name="Horton D.L."/>
            <person name="Alikhan N.F."/>
            <person name="Baker D."/>
            <person name="Gharbi K."/>
            <person name="Hall N."/>
            <person name="Watson M."/>
            <person name="Adriaenssens E.M."/>
            <person name="Foster-Nyarko E."/>
            <person name="Jarju S."/>
            <person name="Secka A."/>
            <person name="Antonio M."/>
            <person name="Oren A."/>
            <person name="Chaudhuri R.R."/>
            <person name="La Ragione R."/>
            <person name="Hildebrand F."/>
            <person name="Pallen M.J."/>
        </authorList>
    </citation>
    <scope>NUCLEOTIDE SEQUENCE</scope>
    <source>
        <strain evidence="3">421</strain>
    </source>
</reference>
<feature type="transmembrane region" description="Helical" evidence="2">
    <location>
        <begin position="84"/>
        <end position="104"/>
    </location>
</feature>
<feature type="transmembrane region" description="Helical" evidence="2">
    <location>
        <begin position="58"/>
        <end position="77"/>
    </location>
</feature>
<evidence type="ECO:0000256" key="2">
    <source>
        <dbReference type="SAM" id="Phobius"/>
    </source>
</evidence>
<feature type="transmembrane region" description="Helical" evidence="2">
    <location>
        <begin position="116"/>
        <end position="144"/>
    </location>
</feature>
<dbReference type="PANTHER" id="PTHR38450:SF1">
    <property type="entry name" value="STAGE V SPORULATION PROTEIN AC"/>
    <property type="match status" value="1"/>
</dbReference>
<protein>
    <submittedName>
        <fullName evidence="3">Stage V sporulation protein AC</fullName>
    </submittedName>
</protein>
<proteinExistence type="predicted"/>
<dbReference type="NCBIfam" id="TIGR02838">
    <property type="entry name" value="spore_V_AC"/>
    <property type="match status" value="1"/>
</dbReference>
<reference evidence="3" key="2">
    <citation type="submission" date="2021-04" db="EMBL/GenBank/DDBJ databases">
        <authorList>
            <person name="Gilroy R."/>
        </authorList>
    </citation>
    <scope>NUCLEOTIDE SEQUENCE</scope>
    <source>
        <strain evidence="3">421</strain>
    </source>
</reference>
<keyword evidence="2" id="KW-1133">Transmembrane helix</keyword>